<evidence type="ECO:0000256" key="2">
    <source>
        <dbReference type="ARBA" id="ARBA00022723"/>
    </source>
</evidence>
<evidence type="ECO:0000256" key="3">
    <source>
        <dbReference type="ARBA" id="ARBA00023004"/>
    </source>
</evidence>
<comment type="caution">
    <text evidence="7">The sequence shown here is derived from an EMBL/GenBank/DDBJ whole genome shotgun (WGS) entry which is preliminary data.</text>
</comment>
<feature type="compositionally biased region" description="Basic and acidic residues" evidence="5">
    <location>
        <begin position="134"/>
        <end position="146"/>
    </location>
</feature>
<dbReference type="Proteomes" id="UP000441333">
    <property type="component" value="Unassembled WGS sequence"/>
</dbReference>
<sequence>MKKGCILLIVPFFIFNCNQSKKKENVTDYKKEQSIAHPGKQLMETNCYTCHSPTASKSNKIGPPMSAIKNHYISPSTTKEEFIEDMIAWINNPNVEDSKMPGAVEQFGLMPKSAYPDETIKQIASYMFDNDIDKPEGFSEKNRNKNSETSSGQSAIEKLPYGERGLKYALSTKTVLGKNLIGTIQKEGTLEALAFCNEAAYPLTDSMSVVHHATIKRVSDKPRNPDNQANAEELNHIKTFKNTIKNQGEPQPILEETSKKVNVYYPIVTNSMCLQCHGNPGQNIEQQTYKKLKALYPKDEAIGYNTNQVRGIWSITFDK</sequence>
<keyword evidence="3 4" id="KW-0408">Iron</keyword>
<evidence type="ECO:0000313" key="8">
    <source>
        <dbReference type="Proteomes" id="UP000441333"/>
    </source>
</evidence>
<dbReference type="InterPro" id="IPR036909">
    <property type="entry name" value="Cyt_c-like_dom_sf"/>
</dbReference>
<dbReference type="RefSeq" id="WP_150936042.1">
    <property type="nucleotide sequence ID" value="NZ_WAAT01000004.1"/>
</dbReference>
<accession>A0A6N6MQ54</accession>
<evidence type="ECO:0000313" key="7">
    <source>
        <dbReference type="EMBL" id="KAB1071375.1"/>
    </source>
</evidence>
<gene>
    <name evidence="7" type="ORF">F6U93_01215</name>
</gene>
<feature type="region of interest" description="Disordered" evidence="5">
    <location>
        <begin position="134"/>
        <end position="157"/>
    </location>
</feature>
<dbReference type="GO" id="GO:0020037">
    <property type="term" value="F:heme binding"/>
    <property type="evidence" value="ECO:0007669"/>
    <property type="project" value="InterPro"/>
</dbReference>
<proteinExistence type="predicted"/>
<dbReference type="Pfam" id="PF00034">
    <property type="entry name" value="Cytochrom_C"/>
    <property type="match status" value="1"/>
</dbReference>
<keyword evidence="1 4" id="KW-0349">Heme</keyword>
<organism evidence="7 8">
    <name type="scientific">Pseudotamlana haliotis</name>
    <dbReference type="NCBI Taxonomy" id="2614804"/>
    <lineage>
        <taxon>Bacteria</taxon>
        <taxon>Pseudomonadati</taxon>
        <taxon>Bacteroidota</taxon>
        <taxon>Flavobacteriia</taxon>
        <taxon>Flavobacteriales</taxon>
        <taxon>Flavobacteriaceae</taxon>
        <taxon>Pseudotamlana</taxon>
    </lineage>
</organism>
<reference evidence="7 8" key="1">
    <citation type="submission" date="2019-09" db="EMBL/GenBank/DDBJ databases">
        <authorList>
            <person name="Cao W.R."/>
        </authorList>
    </citation>
    <scope>NUCLEOTIDE SEQUENCE [LARGE SCALE GENOMIC DNA]</scope>
    <source>
        <strain evidence="7 8">B1N29</strain>
    </source>
</reference>
<keyword evidence="8" id="KW-1185">Reference proteome</keyword>
<evidence type="ECO:0000256" key="1">
    <source>
        <dbReference type="ARBA" id="ARBA00022617"/>
    </source>
</evidence>
<dbReference type="Gene3D" id="1.10.760.10">
    <property type="entry name" value="Cytochrome c-like domain"/>
    <property type="match status" value="1"/>
</dbReference>
<protein>
    <submittedName>
        <fullName evidence="7">DUF3365 domain-containing protein</fullName>
    </submittedName>
</protein>
<dbReference type="PROSITE" id="PS51007">
    <property type="entry name" value="CYTC"/>
    <property type="match status" value="1"/>
</dbReference>
<dbReference type="InterPro" id="IPR009056">
    <property type="entry name" value="Cyt_c-like_dom"/>
</dbReference>
<evidence type="ECO:0000256" key="4">
    <source>
        <dbReference type="PROSITE-ProRule" id="PRU00433"/>
    </source>
</evidence>
<evidence type="ECO:0000256" key="5">
    <source>
        <dbReference type="SAM" id="MobiDB-lite"/>
    </source>
</evidence>
<dbReference type="GO" id="GO:0046872">
    <property type="term" value="F:metal ion binding"/>
    <property type="evidence" value="ECO:0007669"/>
    <property type="project" value="UniProtKB-KW"/>
</dbReference>
<keyword evidence="2 4" id="KW-0479">Metal-binding</keyword>
<dbReference type="EMBL" id="WAAT01000004">
    <property type="protein sequence ID" value="KAB1071375.1"/>
    <property type="molecule type" value="Genomic_DNA"/>
</dbReference>
<dbReference type="AlphaFoldDB" id="A0A6N6MQ54"/>
<dbReference type="SUPFAM" id="SSF46626">
    <property type="entry name" value="Cytochrome c"/>
    <property type="match status" value="1"/>
</dbReference>
<name>A0A6N6MQ54_9FLAO</name>
<dbReference type="Pfam" id="PF11845">
    <property type="entry name" value="Tll0287-like"/>
    <property type="match status" value="1"/>
</dbReference>
<evidence type="ECO:0000259" key="6">
    <source>
        <dbReference type="PROSITE" id="PS51007"/>
    </source>
</evidence>
<feature type="domain" description="Cytochrome c" evidence="6">
    <location>
        <begin position="34"/>
        <end position="131"/>
    </location>
</feature>
<dbReference type="InterPro" id="IPR021796">
    <property type="entry name" value="Tll0287-like_dom"/>
</dbReference>
<dbReference type="GO" id="GO:0009055">
    <property type="term" value="F:electron transfer activity"/>
    <property type="evidence" value="ECO:0007669"/>
    <property type="project" value="InterPro"/>
</dbReference>